<dbReference type="InterPro" id="IPR016181">
    <property type="entry name" value="Acyl_CoA_acyltransferase"/>
</dbReference>
<name>A0A2P7S9Z6_9HYPH</name>
<dbReference type="Gene3D" id="3.40.630.30">
    <property type="match status" value="1"/>
</dbReference>
<evidence type="ECO:0000259" key="1">
    <source>
        <dbReference type="PROSITE" id="PS51186"/>
    </source>
</evidence>
<dbReference type="InterPro" id="IPR053144">
    <property type="entry name" value="Acetyltransferase_Butenolide"/>
</dbReference>
<gene>
    <name evidence="2" type="ORF">C7I85_16975</name>
</gene>
<evidence type="ECO:0000313" key="2">
    <source>
        <dbReference type="EMBL" id="PSJ59304.1"/>
    </source>
</evidence>
<protein>
    <submittedName>
        <fullName evidence="2">GNAT family N-acetyltransferase</fullName>
    </submittedName>
</protein>
<sequence>MTERPDIIYASEPDLDVAEFRRVLVESGLGAYRPVDDEQRLQQMLSGANLLVTARLSLPGRPLIGIGRGVSDGAWACYLSDLAVCASAQGLGVGRGLLDEARHQLGPKVSLILVSVPEAVGFYERAGMEHLPTAFWYKREH</sequence>
<dbReference type="AlphaFoldDB" id="A0A2P7S9Z6"/>
<dbReference type="PANTHER" id="PTHR43233">
    <property type="entry name" value="FAMILY N-ACETYLTRANSFERASE, PUTATIVE (AFU_ORTHOLOGUE AFUA_6G03350)-RELATED"/>
    <property type="match status" value="1"/>
</dbReference>
<keyword evidence="3" id="KW-1185">Reference proteome</keyword>
<dbReference type="SUPFAM" id="SSF55729">
    <property type="entry name" value="Acyl-CoA N-acyltransferases (Nat)"/>
    <property type="match status" value="1"/>
</dbReference>
<reference evidence="2 3" key="1">
    <citation type="submission" date="2018-03" db="EMBL/GenBank/DDBJ databases">
        <title>The draft genome of Mesorhizobium soli JCM 19897.</title>
        <authorList>
            <person name="Li L."/>
            <person name="Liu L."/>
            <person name="Liang L."/>
            <person name="Wang T."/>
            <person name="Zhang X."/>
        </authorList>
    </citation>
    <scope>NUCLEOTIDE SEQUENCE [LARGE SCALE GENOMIC DNA]</scope>
    <source>
        <strain evidence="2 3">JCM 19897</strain>
    </source>
</reference>
<dbReference type="PANTHER" id="PTHR43233:SF1">
    <property type="entry name" value="FAMILY N-ACETYLTRANSFERASE, PUTATIVE (AFU_ORTHOLOGUE AFUA_6G03350)-RELATED"/>
    <property type="match status" value="1"/>
</dbReference>
<dbReference type="Pfam" id="PF13673">
    <property type="entry name" value="Acetyltransf_10"/>
    <property type="match status" value="1"/>
</dbReference>
<dbReference type="RefSeq" id="WP_106725188.1">
    <property type="nucleotide sequence ID" value="NZ_PXYL01000008.1"/>
</dbReference>
<keyword evidence="2" id="KW-0808">Transferase</keyword>
<dbReference type="InterPro" id="IPR000182">
    <property type="entry name" value="GNAT_dom"/>
</dbReference>
<evidence type="ECO:0000313" key="3">
    <source>
        <dbReference type="Proteomes" id="UP000240653"/>
    </source>
</evidence>
<dbReference type="EMBL" id="PXYL01000008">
    <property type="protein sequence ID" value="PSJ59304.1"/>
    <property type="molecule type" value="Genomic_DNA"/>
</dbReference>
<comment type="caution">
    <text evidence="2">The sequence shown here is derived from an EMBL/GenBank/DDBJ whole genome shotgun (WGS) entry which is preliminary data.</text>
</comment>
<proteinExistence type="predicted"/>
<dbReference type="PROSITE" id="PS51186">
    <property type="entry name" value="GNAT"/>
    <property type="match status" value="1"/>
</dbReference>
<dbReference type="Proteomes" id="UP000240653">
    <property type="component" value="Unassembled WGS sequence"/>
</dbReference>
<organism evidence="2 3">
    <name type="scientific">Pseudaminobacter soli</name>
    <name type="common">ex Li et al. 2025</name>
    <dbReference type="NCBI Taxonomy" id="1295366"/>
    <lineage>
        <taxon>Bacteria</taxon>
        <taxon>Pseudomonadati</taxon>
        <taxon>Pseudomonadota</taxon>
        <taxon>Alphaproteobacteria</taxon>
        <taxon>Hyphomicrobiales</taxon>
        <taxon>Phyllobacteriaceae</taxon>
        <taxon>Pseudaminobacter</taxon>
    </lineage>
</organism>
<accession>A0A2P7S9Z6</accession>
<dbReference type="GO" id="GO:0016747">
    <property type="term" value="F:acyltransferase activity, transferring groups other than amino-acyl groups"/>
    <property type="evidence" value="ECO:0007669"/>
    <property type="project" value="InterPro"/>
</dbReference>
<feature type="domain" description="N-acetyltransferase" evidence="1">
    <location>
        <begin position="7"/>
        <end position="141"/>
    </location>
</feature>
<dbReference type="OrthoDB" id="9775804at2"/>